<evidence type="ECO:0008006" key="4">
    <source>
        <dbReference type="Google" id="ProtNLM"/>
    </source>
</evidence>
<evidence type="ECO:0000313" key="2">
    <source>
        <dbReference type="EMBL" id="KAL0913075.1"/>
    </source>
</evidence>
<keyword evidence="3" id="KW-1185">Reference proteome</keyword>
<dbReference type="AlphaFoldDB" id="A0ABD0UJT9"/>
<dbReference type="EMBL" id="JANQDX010000013">
    <property type="protein sequence ID" value="KAL0913075.1"/>
    <property type="molecule type" value="Genomic_DNA"/>
</dbReference>
<gene>
    <name evidence="2" type="ORF">M5K25_016508</name>
</gene>
<evidence type="ECO:0000313" key="3">
    <source>
        <dbReference type="Proteomes" id="UP001552299"/>
    </source>
</evidence>
<evidence type="ECO:0000256" key="1">
    <source>
        <dbReference type="SAM" id="MobiDB-lite"/>
    </source>
</evidence>
<dbReference type="Proteomes" id="UP001552299">
    <property type="component" value="Unassembled WGS sequence"/>
</dbReference>
<proteinExistence type="predicted"/>
<name>A0ABD0UJT9_DENTH</name>
<accession>A0ABD0UJT9</accession>
<protein>
    <recommendedName>
        <fullName evidence="4">Secreted protein</fullName>
    </recommendedName>
</protein>
<feature type="region of interest" description="Disordered" evidence="1">
    <location>
        <begin position="44"/>
        <end position="65"/>
    </location>
</feature>
<organism evidence="2 3">
    <name type="scientific">Dendrobium thyrsiflorum</name>
    <name type="common">Pinecone-like raceme dendrobium</name>
    <name type="synonym">Orchid</name>
    <dbReference type="NCBI Taxonomy" id="117978"/>
    <lineage>
        <taxon>Eukaryota</taxon>
        <taxon>Viridiplantae</taxon>
        <taxon>Streptophyta</taxon>
        <taxon>Embryophyta</taxon>
        <taxon>Tracheophyta</taxon>
        <taxon>Spermatophyta</taxon>
        <taxon>Magnoliopsida</taxon>
        <taxon>Liliopsida</taxon>
        <taxon>Asparagales</taxon>
        <taxon>Orchidaceae</taxon>
        <taxon>Epidendroideae</taxon>
        <taxon>Malaxideae</taxon>
        <taxon>Dendrobiinae</taxon>
        <taxon>Dendrobium</taxon>
    </lineage>
</organism>
<sequence>MELPGAFGRKKAYMDLRPFFLALVLFSAATGKLCCTAREFHSRFSGWDDSTSGRRRATPPPPQPIVDYHRSHFYPFHPSSPSGRPFAVP</sequence>
<comment type="caution">
    <text evidence="2">The sequence shown here is derived from an EMBL/GenBank/DDBJ whole genome shotgun (WGS) entry which is preliminary data.</text>
</comment>
<reference evidence="2 3" key="1">
    <citation type="journal article" date="2024" name="Plant Biotechnol. J.">
        <title>Dendrobium thyrsiflorum genome and its molecular insights into genes involved in important horticultural traits.</title>
        <authorList>
            <person name="Chen B."/>
            <person name="Wang J.Y."/>
            <person name="Zheng P.J."/>
            <person name="Li K.L."/>
            <person name="Liang Y.M."/>
            <person name="Chen X.F."/>
            <person name="Zhang C."/>
            <person name="Zhao X."/>
            <person name="He X."/>
            <person name="Zhang G.Q."/>
            <person name="Liu Z.J."/>
            <person name="Xu Q."/>
        </authorList>
    </citation>
    <scope>NUCLEOTIDE SEQUENCE [LARGE SCALE GENOMIC DNA]</scope>
    <source>
        <strain evidence="2">GZMU011</strain>
    </source>
</reference>